<feature type="region of interest" description="Disordered" evidence="1">
    <location>
        <begin position="30"/>
        <end position="53"/>
    </location>
</feature>
<reference evidence="3" key="1">
    <citation type="submission" date="2018-09" db="EMBL/GenBank/DDBJ databases">
        <authorList>
            <person name="Zhu H."/>
        </authorList>
    </citation>
    <scope>NUCLEOTIDE SEQUENCE [LARGE SCALE GENOMIC DNA]</scope>
    <source>
        <strain evidence="3">K1R23-30</strain>
    </source>
</reference>
<name>A0A3A3FEX2_9BURK</name>
<keyword evidence="3" id="KW-1185">Reference proteome</keyword>
<evidence type="ECO:0000313" key="2">
    <source>
        <dbReference type="EMBL" id="RJF91891.1"/>
    </source>
</evidence>
<sequence length="70" mass="8660">MPADRPVWLFQRSRPDFQFELKRASMLTEQKPTKEQVRRYMEQRKAEHTPPPSLEEIRKRLDWIYQKDSK</sequence>
<comment type="caution">
    <text evidence="2">The sequence shown here is derived from an EMBL/GenBank/DDBJ whole genome shotgun (WGS) entry which is preliminary data.</text>
</comment>
<dbReference type="EMBL" id="QYUO01000003">
    <property type="protein sequence ID" value="RJF91891.1"/>
    <property type="molecule type" value="Genomic_DNA"/>
</dbReference>
<protein>
    <submittedName>
        <fullName evidence="2">Uncharacterized protein</fullName>
    </submittedName>
</protein>
<proteinExistence type="predicted"/>
<accession>A0A3A3FEX2</accession>
<gene>
    <name evidence="2" type="ORF">D3871_24750</name>
</gene>
<organism evidence="2 3">
    <name type="scientific">Noviherbaspirillum saxi</name>
    <dbReference type="NCBI Taxonomy" id="2320863"/>
    <lineage>
        <taxon>Bacteria</taxon>
        <taxon>Pseudomonadati</taxon>
        <taxon>Pseudomonadota</taxon>
        <taxon>Betaproteobacteria</taxon>
        <taxon>Burkholderiales</taxon>
        <taxon>Oxalobacteraceae</taxon>
        <taxon>Noviherbaspirillum</taxon>
    </lineage>
</organism>
<evidence type="ECO:0000256" key="1">
    <source>
        <dbReference type="SAM" id="MobiDB-lite"/>
    </source>
</evidence>
<dbReference type="AlphaFoldDB" id="A0A3A3FEX2"/>
<feature type="compositionally biased region" description="Basic and acidic residues" evidence="1">
    <location>
        <begin position="31"/>
        <end position="48"/>
    </location>
</feature>
<evidence type="ECO:0000313" key="3">
    <source>
        <dbReference type="Proteomes" id="UP000265955"/>
    </source>
</evidence>
<dbReference type="Proteomes" id="UP000265955">
    <property type="component" value="Unassembled WGS sequence"/>
</dbReference>